<dbReference type="EMBL" id="JAUQSY010000003">
    <property type="protein sequence ID" value="MDO7874334.1"/>
    <property type="molecule type" value="Genomic_DNA"/>
</dbReference>
<dbReference type="RefSeq" id="WP_305005647.1">
    <property type="nucleotide sequence ID" value="NZ_JAUQSY010000003.1"/>
</dbReference>
<protein>
    <recommendedName>
        <fullName evidence="3">Tail fiber protein</fullName>
    </recommendedName>
</protein>
<sequence length="476" mass="50689">MNQTKRLPQFPPFSQTDHPYKEGEGFHYTFPNGDTRLFLVWNAVTNGPNPLPFGVKHQPNYVMLADPLTPWVTNFVEEDNIYSVGEAFYYTFPETGETSLFMVRVAQTGQYNALPTGLPDDPYYLCLSSSASGPEVVQASGQSTAAVMSQKATTDAINGVQAYATSTQTQLANLPAPTLYSATGQNTNGAMTQKATTDALDLKADRVNGRVPFTQLPAGLNFPFHIEGTLNCATGYLYSYYNSSLNDVPVTSSMNADASMRGMVFVVTVAGSNPIASAAVGDVLVHDGTRGWSKWAVAANGPAVVQATGTSATSVMSQNAITQAIQAVNPMPAPLTGYSIATTQSALQTTDTLVAALGKLEKKANDAVQSTVAYTQRAAPDTASNKIRFDKNAHYARTTSAITAAHYDLTGGVAGVTVRVQYYGTTAPVIPYGSFIISGAFISGRENVIYITYIPALLNTNNAATNPGLEFTISQY</sequence>
<comment type="caution">
    <text evidence="1">The sequence shown here is derived from an EMBL/GenBank/DDBJ whole genome shotgun (WGS) entry which is preliminary data.</text>
</comment>
<gene>
    <name evidence="1" type="ORF">Q5H93_06285</name>
</gene>
<dbReference type="Proteomes" id="UP001176429">
    <property type="component" value="Unassembled WGS sequence"/>
</dbReference>
<organism evidence="1 2">
    <name type="scientific">Hymenobacter aranciens</name>
    <dbReference type="NCBI Taxonomy" id="3063996"/>
    <lineage>
        <taxon>Bacteria</taxon>
        <taxon>Pseudomonadati</taxon>
        <taxon>Bacteroidota</taxon>
        <taxon>Cytophagia</taxon>
        <taxon>Cytophagales</taxon>
        <taxon>Hymenobacteraceae</taxon>
        <taxon>Hymenobacter</taxon>
    </lineage>
</organism>
<keyword evidence="2" id="KW-1185">Reference proteome</keyword>
<evidence type="ECO:0008006" key="3">
    <source>
        <dbReference type="Google" id="ProtNLM"/>
    </source>
</evidence>
<proteinExistence type="predicted"/>
<name>A0ABT9B7T2_9BACT</name>
<accession>A0ABT9B7T2</accession>
<evidence type="ECO:0000313" key="1">
    <source>
        <dbReference type="EMBL" id="MDO7874334.1"/>
    </source>
</evidence>
<evidence type="ECO:0000313" key="2">
    <source>
        <dbReference type="Proteomes" id="UP001176429"/>
    </source>
</evidence>
<reference evidence="1" key="1">
    <citation type="submission" date="2023-07" db="EMBL/GenBank/DDBJ databases">
        <authorList>
            <person name="Kim M.K."/>
        </authorList>
    </citation>
    <scope>NUCLEOTIDE SEQUENCE</scope>
    <source>
        <strain evidence="1">ASUV-10-1</strain>
    </source>
</reference>